<proteinExistence type="predicted"/>
<feature type="non-terminal residue" evidence="1">
    <location>
        <position position="50"/>
    </location>
</feature>
<keyword evidence="2" id="KW-1185">Reference proteome</keyword>
<reference evidence="1 2" key="1">
    <citation type="journal article" date="2024" name="J. Plant Pathol.">
        <title>Sequence and assembly of the genome of Seiridium unicorne, isolate CBS 538.82, causal agent of cypress canker disease.</title>
        <authorList>
            <person name="Scali E."/>
            <person name="Rocca G.D."/>
            <person name="Danti R."/>
            <person name="Garbelotto M."/>
            <person name="Barberini S."/>
            <person name="Baroncelli R."/>
            <person name="Emiliani G."/>
        </authorList>
    </citation>
    <scope>NUCLEOTIDE SEQUENCE [LARGE SCALE GENOMIC DNA]</scope>
    <source>
        <strain evidence="1 2">BM-138-508</strain>
    </source>
</reference>
<evidence type="ECO:0000313" key="1">
    <source>
        <dbReference type="EMBL" id="KAK9419366.1"/>
    </source>
</evidence>
<comment type="caution">
    <text evidence="1">The sequence shown here is derived from an EMBL/GenBank/DDBJ whole genome shotgun (WGS) entry which is preliminary data.</text>
</comment>
<accession>A0ABR2UYJ9</accession>
<dbReference type="Proteomes" id="UP001408356">
    <property type="component" value="Unassembled WGS sequence"/>
</dbReference>
<evidence type="ECO:0000313" key="2">
    <source>
        <dbReference type="Proteomes" id="UP001408356"/>
    </source>
</evidence>
<name>A0ABR2UYJ9_9PEZI</name>
<dbReference type="EMBL" id="JARVKF010000327">
    <property type="protein sequence ID" value="KAK9419366.1"/>
    <property type="molecule type" value="Genomic_DNA"/>
</dbReference>
<organism evidence="1 2">
    <name type="scientific">Seiridium unicorne</name>
    <dbReference type="NCBI Taxonomy" id="138068"/>
    <lineage>
        <taxon>Eukaryota</taxon>
        <taxon>Fungi</taxon>
        <taxon>Dikarya</taxon>
        <taxon>Ascomycota</taxon>
        <taxon>Pezizomycotina</taxon>
        <taxon>Sordariomycetes</taxon>
        <taxon>Xylariomycetidae</taxon>
        <taxon>Amphisphaeriales</taxon>
        <taxon>Sporocadaceae</taxon>
        <taxon>Seiridium</taxon>
    </lineage>
</organism>
<gene>
    <name evidence="1" type="ORF">SUNI508_14114</name>
</gene>
<sequence length="50" mass="5500">MPFAGPKSRTMARINAESLVGNPSQGIYNAHYGSTANFRFDINDETTTYS</sequence>
<protein>
    <submittedName>
        <fullName evidence="1">Heterokaryon incompatibility domain-containing protein</fullName>
    </submittedName>
</protein>